<accession>A0A653F4B2</accession>
<dbReference type="EMBL" id="LR589206">
    <property type="protein sequence ID" value="VTP04577.1"/>
    <property type="molecule type" value="Genomic_DNA"/>
</dbReference>
<evidence type="ECO:0000313" key="2">
    <source>
        <dbReference type="EMBL" id="VTP04577.1"/>
    </source>
</evidence>
<reference evidence="2" key="1">
    <citation type="submission" date="2019-05" db="EMBL/GenBank/DDBJ databases">
        <authorList>
            <person name="Naeem R."/>
            <person name="Antony C."/>
            <person name="Guan Q."/>
        </authorList>
    </citation>
    <scope>NUCLEOTIDE SEQUENCE</scope>
    <source>
        <strain evidence="2">2</strain>
    </source>
</reference>
<proteinExistence type="predicted"/>
<sequence length="194" mass="21534">MRRVPRSPRFAMPKRLRRRGDRVVSVPRRGLCDGGQHAADGKRCNRGQAMSAWARRQSRRSLRRLRAPGRATRRVHKRRSSSAHGKHLLLDRGSACCRGRENLGDGRAAGRDRGAVCLSVVAFLGHRGVDGRHPEAAVSAELGAALRISRLRIDFRQFVVDVEWAFLLPNPQAASGVSMARSVNSVCMSIRIRS</sequence>
<organism evidence="2">
    <name type="scientific">Mycobacterium riyadhense</name>
    <dbReference type="NCBI Taxonomy" id="486698"/>
    <lineage>
        <taxon>Bacteria</taxon>
        <taxon>Bacillati</taxon>
        <taxon>Actinomycetota</taxon>
        <taxon>Actinomycetes</taxon>
        <taxon>Mycobacteriales</taxon>
        <taxon>Mycobacteriaceae</taxon>
        <taxon>Mycobacterium</taxon>
    </lineage>
</organism>
<evidence type="ECO:0000256" key="1">
    <source>
        <dbReference type="SAM" id="MobiDB-lite"/>
    </source>
</evidence>
<dbReference type="AlphaFoldDB" id="A0A653F4B2"/>
<protein>
    <submittedName>
        <fullName evidence="2">Uncharacterized protein</fullName>
    </submittedName>
</protein>
<name>A0A653F4B2_9MYCO</name>
<gene>
    <name evidence="2" type="ORF">BIN_B_05596</name>
</gene>
<feature type="region of interest" description="Disordered" evidence="1">
    <location>
        <begin position="1"/>
        <end position="22"/>
    </location>
</feature>
<feature type="compositionally biased region" description="Basic residues" evidence="1">
    <location>
        <begin position="1"/>
        <end position="20"/>
    </location>
</feature>